<accession>A0A1Y5HZY2</accession>
<keyword evidence="4" id="KW-0009">Actin-binding</keyword>
<dbReference type="InParanoid" id="A0A090LXC2"/>
<evidence type="ECO:0000256" key="2">
    <source>
        <dbReference type="ARBA" id="ARBA00005919"/>
    </source>
</evidence>
<comment type="subcellular location">
    <subcellularLocation>
        <location evidence="1">Cytoplasm</location>
        <location evidence="1">Cytoskeleton</location>
    </subcellularLocation>
</comment>
<keyword evidence="8" id="KW-1185">Reference proteome</keyword>
<dbReference type="OrthoDB" id="336240at2759"/>
<dbReference type="SUPFAM" id="SSF69645">
    <property type="entry name" value="Arp2/3 complex subunits"/>
    <property type="match status" value="1"/>
</dbReference>
<evidence type="ECO:0000256" key="3">
    <source>
        <dbReference type="ARBA" id="ARBA00022490"/>
    </source>
</evidence>
<dbReference type="GO" id="GO:0005885">
    <property type="term" value="C:Arp2/3 protein complex"/>
    <property type="evidence" value="ECO:0007669"/>
    <property type="project" value="InterPro"/>
</dbReference>
<dbReference type="Proteomes" id="UP000195557">
    <property type="component" value="Unassembled WGS sequence"/>
</dbReference>
<dbReference type="STRING" id="70448.A0A090LXC2"/>
<dbReference type="EMBL" id="KZ155838">
    <property type="protein sequence ID" value="OUS42849.1"/>
    <property type="molecule type" value="Genomic_DNA"/>
</dbReference>
<evidence type="ECO:0000256" key="1">
    <source>
        <dbReference type="ARBA" id="ARBA00004245"/>
    </source>
</evidence>
<dbReference type="InterPro" id="IPR034666">
    <property type="entry name" value="ARPC2/4"/>
</dbReference>
<gene>
    <name evidence="7" type="ORF">BE221DRAFT_1760</name>
    <name evidence="6" type="ORF">OT_ostta01g01140</name>
</gene>
<dbReference type="FunCoup" id="A0A090LXC2">
    <property type="interactions" value="1636"/>
</dbReference>
<dbReference type="PANTHER" id="PTHR22629:SF0">
    <property type="entry name" value="ACTIN-RELATED PROTEIN 2_3 COMPLEX SUBUNIT 4"/>
    <property type="match status" value="1"/>
</dbReference>
<proteinExistence type="inferred from homology"/>
<dbReference type="GO" id="GO:0034314">
    <property type="term" value="P:Arp2/3 complex-mediated actin nucleation"/>
    <property type="evidence" value="ECO:0007669"/>
    <property type="project" value="InterPro"/>
</dbReference>
<sequence>MATSHKNYHDAVRDALTEAFRLESAPSKKMDGRDRPEIEYADAPALLRAPVRITRGDEGEGECLIERAVNSCRVSVRVRQSDELETILARSFCGALGRRADAFEVLRRVPVDGYDVSFLILLRHAETMDVGALVDFVVMFMEDVDKEISEQKLSVSSRGRAVSTAFLKQFT</sequence>
<dbReference type="GO" id="GO:0030041">
    <property type="term" value="P:actin filament polymerization"/>
    <property type="evidence" value="ECO:0007669"/>
    <property type="project" value="InterPro"/>
</dbReference>
<dbReference type="AlphaFoldDB" id="A0A090LXC2"/>
<dbReference type="Proteomes" id="UP000009170">
    <property type="component" value="Unassembled WGS sequence"/>
</dbReference>
<keyword evidence="3" id="KW-0963">Cytoplasm</keyword>
<organism evidence="6 8">
    <name type="scientific">Ostreococcus tauri</name>
    <name type="common">Marine green alga</name>
    <dbReference type="NCBI Taxonomy" id="70448"/>
    <lineage>
        <taxon>Eukaryota</taxon>
        <taxon>Viridiplantae</taxon>
        <taxon>Chlorophyta</taxon>
        <taxon>Mamiellophyceae</taxon>
        <taxon>Mamiellales</taxon>
        <taxon>Bathycoccaceae</taxon>
        <taxon>Ostreococcus</taxon>
    </lineage>
</organism>
<accession>A0A454XZX8</accession>
<accession>A0A090LXC2</accession>
<evidence type="ECO:0000313" key="8">
    <source>
        <dbReference type="Proteomes" id="UP000009170"/>
    </source>
</evidence>
<evidence type="ECO:0000313" key="7">
    <source>
        <dbReference type="EMBL" id="OUS42849.1"/>
    </source>
</evidence>
<keyword evidence="5" id="KW-0206">Cytoskeleton</keyword>
<reference evidence="6" key="2">
    <citation type="journal article" date="2014" name="BMC Genomics">
        <title>An improved genome of the model marine alga Ostreococcus tauri unfolds by assessing Illumina de novo assemblies.</title>
        <authorList>
            <person name="Blanc-Mathieu R."/>
            <person name="Verhelst B."/>
            <person name="Derelle E."/>
            <person name="Rombauts S."/>
            <person name="Bouget F.Y."/>
            <person name="Carre I."/>
            <person name="Chateau A."/>
            <person name="Eyre-Walker A."/>
            <person name="Grimsley N."/>
            <person name="Moreau H."/>
            <person name="Piegu B."/>
            <person name="Rivals E."/>
            <person name="Schackwitz W."/>
            <person name="Van de Peer Y."/>
            <person name="Piganeau G."/>
        </authorList>
    </citation>
    <scope>NUCLEOTIDE SEQUENCE</scope>
    <source>
        <strain evidence="6">RCC4221</strain>
    </source>
</reference>
<reference evidence="6 8" key="1">
    <citation type="journal article" date="2006" name="Proc. Natl. Acad. Sci. U.S.A.">
        <title>Genome analysis of the smallest free-living eukaryote Ostreococcus tauri unveils many unique features.</title>
        <authorList>
            <person name="Derelle E."/>
            <person name="Ferraz C."/>
            <person name="Rombauts S."/>
            <person name="Rouze P."/>
            <person name="Worden A.Z."/>
            <person name="Robbens S."/>
            <person name="Partensky F."/>
            <person name="Degroeve S."/>
            <person name="Echeynie S."/>
            <person name="Cooke R."/>
            <person name="Saeys Y."/>
            <person name="Wuyts J."/>
            <person name="Jabbari K."/>
            <person name="Bowler C."/>
            <person name="Panaud O."/>
            <person name="Piegu B."/>
            <person name="Ball S.G."/>
            <person name="Ral J.-P."/>
            <person name="Bouget F.-Y."/>
            <person name="Piganeau G."/>
            <person name="De Baets B."/>
            <person name="Picard A."/>
            <person name="Delseny M."/>
            <person name="Demaille J."/>
            <person name="Van de Peer Y."/>
            <person name="Moreau H."/>
        </authorList>
    </citation>
    <scope>NUCLEOTIDE SEQUENCE [LARGE SCALE GENOMIC DNA]</scope>
    <source>
        <strain evidence="6 8">OTTH0595</strain>
    </source>
</reference>
<protein>
    <submittedName>
        <fullName evidence="6">ARP2/3 complex, 20kDa subunit (P20-Arc)</fullName>
    </submittedName>
    <submittedName>
        <fullName evidence="7">Actin-related protein 2/3 complex subunit 4</fullName>
    </submittedName>
</protein>
<evidence type="ECO:0000256" key="4">
    <source>
        <dbReference type="ARBA" id="ARBA00023203"/>
    </source>
</evidence>
<dbReference type="Gene3D" id="3.30.1460.20">
    <property type="match status" value="1"/>
</dbReference>
<reference evidence="7" key="3">
    <citation type="submission" date="2017-04" db="EMBL/GenBank/DDBJ databases">
        <title>Population genomics of picophytoplankton unveils novel chromosome hypervariability.</title>
        <authorList>
            <consortium name="DOE Joint Genome Institute"/>
            <person name="Blanc-Mathieu R."/>
            <person name="Krasovec M."/>
            <person name="Hebrard M."/>
            <person name="Yau S."/>
            <person name="Desgranges E."/>
            <person name="Martin J."/>
            <person name="Schackwitz W."/>
            <person name="Kuo A."/>
            <person name="Salin G."/>
            <person name="Donnadieu C."/>
            <person name="Desdevises Y."/>
            <person name="Sanchez-Ferandin S."/>
            <person name="Moreau H."/>
            <person name="Rivals E."/>
            <person name="Grigoriev I.V."/>
            <person name="Grimsley N."/>
            <person name="Eyre-Walker A."/>
            <person name="Piganeau G."/>
        </authorList>
    </citation>
    <scope>NUCLEOTIDE SEQUENCE [LARGE SCALE GENOMIC DNA]</scope>
    <source>
        <strain evidence="7">RCC 1115</strain>
    </source>
</reference>
<name>A0A090LXC2_OSTTA</name>
<dbReference type="PANTHER" id="PTHR22629">
    <property type="entry name" value="ARP2/3 COMPLEX 20 KD SUBUNIT"/>
    <property type="match status" value="1"/>
</dbReference>
<dbReference type="InterPro" id="IPR008384">
    <property type="entry name" value="ARPC4"/>
</dbReference>
<evidence type="ECO:0000256" key="5">
    <source>
        <dbReference type="ARBA" id="ARBA00023212"/>
    </source>
</evidence>
<dbReference type="Pfam" id="PF05856">
    <property type="entry name" value="ARPC4"/>
    <property type="match status" value="1"/>
</dbReference>
<dbReference type="GO" id="GO:0051015">
    <property type="term" value="F:actin filament binding"/>
    <property type="evidence" value="ECO:0007669"/>
    <property type="project" value="TreeGrafter"/>
</dbReference>
<evidence type="ECO:0000313" key="6">
    <source>
        <dbReference type="EMBL" id="CEF96545.1"/>
    </source>
</evidence>
<dbReference type="EMBL" id="CAID01000001">
    <property type="protein sequence ID" value="CEF96545.1"/>
    <property type="molecule type" value="Genomic_DNA"/>
</dbReference>
<comment type="similarity">
    <text evidence="2">Belongs to the ARPC4 family.</text>
</comment>